<sequence>MMKIATHVTSASRFIALANGGMSLFLQKVTTFISPISTNV</sequence>
<dbReference type="AlphaFoldDB" id="A0A069QLV7"/>
<organism evidence="1 2">
    <name type="scientific">Hoylesella loescheii DSM 19665 = JCM 12249 = ATCC 15930</name>
    <dbReference type="NCBI Taxonomy" id="1122985"/>
    <lineage>
        <taxon>Bacteria</taxon>
        <taxon>Pseudomonadati</taxon>
        <taxon>Bacteroidota</taxon>
        <taxon>Bacteroidia</taxon>
        <taxon>Bacteroidales</taxon>
        <taxon>Prevotellaceae</taxon>
        <taxon>Hoylesella</taxon>
    </lineage>
</organism>
<accession>A0A069QLV7</accession>
<evidence type="ECO:0000313" key="2">
    <source>
        <dbReference type="Proteomes" id="UP000027442"/>
    </source>
</evidence>
<dbReference type="RefSeq" id="WP_262502562.1">
    <property type="nucleotide sequence ID" value="NZ_KB899237.1"/>
</dbReference>
<proteinExistence type="predicted"/>
<dbReference type="HOGENOM" id="CLU_3294284_0_0_10"/>
<comment type="caution">
    <text evidence="1">The sequence shown here is derived from an EMBL/GenBank/DDBJ whole genome shotgun (WGS) entry which is preliminary data.</text>
</comment>
<dbReference type="PATRIC" id="fig|1122985.7.peg.75"/>
<keyword evidence="2" id="KW-1185">Reference proteome</keyword>
<dbReference type="Proteomes" id="UP000027442">
    <property type="component" value="Unassembled WGS sequence"/>
</dbReference>
<evidence type="ECO:0000313" key="1">
    <source>
        <dbReference type="EMBL" id="KDR53843.1"/>
    </source>
</evidence>
<gene>
    <name evidence="1" type="ORF">HMPREF1991_00067</name>
</gene>
<dbReference type="EMBL" id="JNGW01000011">
    <property type="protein sequence ID" value="KDR53843.1"/>
    <property type="molecule type" value="Genomic_DNA"/>
</dbReference>
<name>A0A069QLV7_HOYLO</name>
<reference evidence="1 2" key="1">
    <citation type="submission" date="2013-08" db="EMBL/GenBank/DDBJ databases">
        <authorList>
            <person name="Weinstock G."/>
            <person name="Sodergren E."/>
            <person name="Wylie T."/>
            <person name="Fulton L."/>
            <person name="Fulton R."/>
            <person name="Fronick C."/>
            <person name="O'Laughlin M."/>
            <person name="Godfrey J."/>
            <person name="Miner T."/>
            <person name="Herter B."/>
            <person name="Appelbaum E."/>
            <person name="Cordes M."/>
            <person name="Lek S."/>
            <person name="Wollam A."/>
            <person name="Pepin K.H."/>
            <person name="Palsikar V.B."/>
            <person name="Mitreva M."/>
            <person name="Wilson R.K."/>
        </authorList>
    </citation>
    <scope>NUCLEOTIDE SEQUENCE [LARGE SCALE GENOMIC DNA]</scope>
    <source>
        <strain evidence="1 2">ATCC 15930</strain>
    </source>
</reference>
<protein>
    <submittedName>
        <fullName evidence="1">Uncharacterized protein</fullName>
    </submittedName>
</protein>